<sequence>MQTHMISRTSEFLETMTPPRILRLSVVHYDSDPAPQTTKGYTLSDYNGSDIDYQSREGTIGEKRSTLTEGDSVDPVIFLNGQGSSSIPGSEHKSKNSSHVNDASTSYGLEMYNKLEALPFSMRRPQRMARKPVQYYRTENNKIRRIYRNRCERYCVGPVSILVDGAGVIVITLVNLVMMSIAVMLIAVAVAIDKQMGLYNETVALVKANFRASLHSVGVDHSGQGIFLHIEKKMEHTVVPLVMMGVILGTISIMGIAGAMFNHQGFLYLYTRISVLLLLVEFCTYLFIYDGEPDILKEQMVNSLKTYSGVEGRQPITAAWNVLMDFLHCCGVDNYLDFKRSVNWPPSSIKNVTYSLKTPVFCCMNKKMLLTH</sequence>
<feature type="transmembrane region" description="Helical" evidence="5">
    <location>
        <begin position="238"/>
        <end position="261"/>
    </location>
</feature>
<keyword evidence="7" id="KW-1185">Reference proteome</keyword>
<evidence type="ECO:0000256" key="4">
    <source>
        <dbReference type="ARBA" id="ARBA00023136"/>
    </source>
</evidence>
<comment type="subcellular location">
    <subcellularLocation>
        <location evidence="1">Membrane</location>
        <topology evidence="1">Multi-pass membrane protein</topology>
    </subcellularLocation>
</comment>
<dbReference type="SUPFAM" id="SSF48652">
    <property type="entry name" value="Tetraspanin"/>
    <property type="match status" value="1"/>
</dbReference>
<dbReference type="GO" id="GO:0016020">
    <property type="term" value="C:membrane"/>
    <property type="evidence" value="ECO:0007669"/>
    <property type="project" value="UniProtKB-SubCell"/>
</dbReference>
<dbReference type="STRING" id="188477.A0A433T1K1"/>
<accession>A0A433T1K1</accession>
<keyword evidence="2 5" id="KW-0812">Transmembrane</keyword>
<feature type="transmembrane region" description="Helical" evidence="5">
    <location>
        <begin position="267"/>
        <end position="288"/>
    </location>
</feature>
<dbReference type="Proteomes" id="UP000271974">
    <property type="component" value="Unassembled WGS sequence"/>
</dbReference>
<evidence type="ECO:0000313" key="7">
    <source>
        <dbReference type="Proteomes" id="UP000271974"/>
    </source>
</evidence>
<keyword evidence="4 5" id="KW-0472">Membrane</keyword>
<feature type="transmembrane region" description="Helical" evidence="5">
    <location>
        <begin position="168"/>
        <end position="192"/>
    </location>
</feature>
<evidence type="ECO:0000256" key="2">
    <source>
        <dbReference type="ARBA" id="ARBA00022692"/>
    </source>
</evidence>
<proteinExistence type="predicted"/>
<evidence type="ECO:0000256" key="1">
    <source>
        <dbReference type="ARBA" id="ARBA00004141"/>
    </source>
</evidence>
<name>A0A433T1K1_ELYCH</name>
<dbReference type="Pfam" id="PF00335">
    <property type="entry name" value="Tetraspanin"/>
    <property type="match status" value="1"/>
</dbReference>
<evidence type="ECO:0000313" key="6">
    <source>
        <dbReference type="EMBL" id="RUS75367.1"/>
    </source>
</evidence>
<dbReference type="InterPro" id="IPR008952">
    <property type="entry name" value="Tetraspanin_EC2_sf"/>
</dbReference>
<organism evidence="6 7">
    <name type="scientific">Elysia chlorotica</name>
    <name type="common">Eastern emerald elysia</name>
    <name type="synonym">Sea slug</name>
    <dbReference type="NCBI Taxonomy" id="188477"/>
    <lineage>
        <taxon>Eukaryota</taxon>
        <taxon>Metazoa</taxon>
        <taxon>Spiralia</taxon>
        <taxon>Lophotrochozoa</taxon>
        <taxon>Mollusca</taxon>
        <taxon>Gastropoda</taxon>
        <taxon>Heterobranchia</taxon>
        <taxon>Euthyneura</taxon>
        <taxon>Panpulmonata</taxon>
        <taxon>Sacoglossa</taxon>
        <taxon>Placobranchoidea</taxon>
        <taxon>Plakobranchidae</taxon>
        <taxon>Elysia</taxon>
    </lineage>
</organism>
<keyword evidence="3 5" id="KW-1133">Transmembrane helix</keyword>
<dbReference type="AlphaFoldDB" id="A0A433T1K1"/>
<evidence type="ECO:0008006" key="8">
    <source>
        <dbReference type="Google" id="ProtNLM"/>
    </source>
</evidence>
<evidence type="ECO:0000256" key="3">
    <source>
        <dbReference type="ARBA" id="ARBA00022989"/>
    </source>
</evidence>
<dbReference type="EMBL" id="RQTK01000747">
    <property type="protein sequence ID" value="RUS75367.1"/>
    <property type="molecule type" value="Genomic_DNA"/>
</dbReference>
<comment type="caution">
    <text evidence="6">The sequence shown here is derived from an EMBL/GenBank/DDBJ whole genome shotgun (WGS) entry which is preliminary data.</text>
</comment>
<protein>
    <recommendedName>
        <fullName evidence="8">Tetraspanin</fullName>
    </recommendedName>
</protein>
<reference evidence="6 7" key="1">
    <citation type="submission" date="2019-01" db="EMBL/GenBank/DDBJ databases">
        <title>A draft genome assembly of the solar-powered sea slug Elysia chlorotica.</title>
        <authorList>
            <person name="Cai H."/>
            <person name="Li Q."/>
            <person name="Fang X."/>
            <person name="Li J."/>
            <person name="Curtis N.E."/>
            <person name="Altenburger A."/>
            <person name="Shibata T."/>
            <person name="Feng M."/>
            <person name="Maeda T."/>
            <person name="Schwartz J.A."/>
            <person name="Shigenobu S."/>
            <person name="Lundholm N."/>
            <person name="Nishiyama T."/>
            <person name="Yang H."/>
            <person name="Hasebe M."/>
            <person name="Li S."/>
            <person name="Pierce S.K."/>
            <person name="Wang J."/>
        </authorList>
    </citation>
    <scope>NUCLEOTIDE SEQUENCE [LARGE SCALE GENOMIC DNA]</scope>
    <source>
        <strain evidence="6">EC2010</strain>
        <tissue evidence="6">Whole organism of an adult</tissue>
    </source>
</reference>
<dbReference type="OrthoDB" id="6279736at2759"/>
<dbReference type="Gene3D" id="1.10.1450.10">
    <property type="entry name" value="Tetraspanin"/>
    <property type="match status" value="1"/>
</dbReference>
<dbReference type="InterPro" id="IPR018499">
    <property type="entry name" value="Tetraspanin/Peripherin"/>
</dbReference>
<gene>
    <name evidence="6" type="ORF">EGW08_016857</name>
</gene>
<evidence type="ECO:0000256" key="5">
    <source>
        <dbReference type="SAM" id="Phobius"/>
    </source>
</evidence>